<evidence type="ECO:0000313" key="3">
    <source>
        <dbReference type="EMBL" id="NGO68123.1"/>
    </source>
</evidence>
<keyword evidence="2" id="KW-0812">Transmembrane</keyword>
<dbReference type="EMBL" id="JAAKZZ010000044">
    <property type="protein sequence ID" value="NGO68123.1"/>
    <property type="molecule type" value="Genomic_DNA"/>
</dbReference>
<proteinExistence type="predicted"/>
<feature type="compositionally biased region" description="Gly residues" evidence="1">
    <location>
        <begin position="85"/>
        <end position="95"/>
    </location>
</feature>
<feature type="compositionally biased region" description="Low complexity" evidence="1">
    <location>
        <begin position="69"/>
        <end position="84"/>
    </location>
</feature>
<protein>
    <submittedName>
        <fullName evidence="3">Uncharacterized protein</fullName>
    </submittedName>
</protein>
<sequence>MTERDPGAERGGDEGEGEAREARREPTLPPDEEAAWAEIVAAYGDAPEPPGSAEPDGDTLTKPRDADPGSEPESSGPEPEPGSGSESGSGSGGAEGDPPVRSFTVYAAGTGPRDWTPPPEEVSGGEEDEGHFVPPEPPPLPQTDTTTKFAWVAVLGGPLLLIGSILFQVEMVWWIVTLGVGGFLGGFGTLVVRMRTDDDEDGWDDPGRGAVV</sequence>
<reference evidence="3 4" key="1">
    <citation type="submission" date="2020-02" db="EMBL/GenBank/DDBJ databases">
        <title>Whole-genome analyses of novel actinobacteria.</title>
        <authorList>
            <person name="Sahin N."/>
            <person name="Tatar D."/>
        </authorList>
    </citation>
    <scope>NUCLEOTIDE SEQUENCE [LARGE SCALE GENOMIC DNA]</scope>
    <source>
        <strain evidence="3 4">SB3404</strain>
    </source>
</reference>
<dbReference type="Proteomes" id="UP000477722">
    <property type="component" value="Unassembled WGS sequence"/>
</dbReference>
<dbReference type="RefSeq" id="WP_165297773.1">
    <property type="nucleotide sequence ID" value="NZ_JAAKZZ010000044.1"/>
</dbReference>
<evidence type="ECO:0000256" key="1">
    <source>
        <dbReference type="SAM" id="MobiDB-lite"/>
    </source>
</evidence>
<keyword evidence="2" id="KW-1133">Transmembrane helix</keyword>
<evidence type="ECO:0000313" key="4">
    <source>
        <dbReference type="Proteomes" id="UP000477722"/>
    </source>
</evidence>
<gene>
    <name evidence="3" type="ORF">G5C65_07115</name>
</gene>
<evidence type="ECO:0000256" key="2">
    <source>
        <dbReference type="SAM" id="Phobius"/>
    </source>
</evidence>
<dbReference type="AlphaFoldDB" id="A0A6G4WSZ6"/>
<name>A0A6G4WSZ6_9ACTN</name>
<accession>A0A6G4WSZ6</accession>
<feature type="region of interest" description="Disordered" evidence="1">
    <location>
        <begin position="1"/>
        <end position="142"/>
    </location>
</feature>
<comment type="caution">
    <text evidence="3">The sequence shown here is derived from an EMBL/GenBank/DDBJ whole genome shotgun (WGS) entry which is preliminary data.</text>
</comment>
<feature type="transmembrane region" description="Helical" evidence="2">
    <location>
        <begin position="173"/>
        <end position="192"/>
    </location>
</feature>
<organism evidence="3 4">
    <name type="scientific">Streptomyces boncukensis</name>
    <dbReference type="NCBI Taxonomy" id="2711219"/>
    <lineage>
        <taxon>Bacteria</taxon>
        <taxon>Bacillati</taxon>
        <taxon>Actinomycetota</taxon>
        <taxon>Actinomycetes</taxon>
        <taxon>Kitasatosporales</taxon>
        <taxon>Streptomycetaceae</taxon>
        <taxon>Streptomyces</taxon>
    </lineage>
</organism>
<feature type="transmembrane region" description="Helical" evidence="2">
    <location>
        <begin position="149"/>
        <end position="167"/>
    </location>
</feature>
<keyword evidence="2" id="KW-0472">Membrane</keyword>
<feature type="compositionally biased region" description="Basic and acidic residues" evidence="1">
    <location>
        <begin position="1"/>
        <end position="26"/>
    </location>
</feature>
<keyword evidence="4" id="KW-1185">Reference proteome</keyword>